<dbReference type="STRING" id="71139.A0A059B863"/>
<accession>A0A059B863</accession>
<protein>
    <recommendedName>
        <fullName evidence="2">Protein kinase domain-containing protein</fullName>
    </recommendedName>
</protein>
<dbReference type="eggNOG" id="ENOG502QQSV">
    <property type="taxonomic scope" value="Eukaryota"/>
</dbReference>
<organism evidence="1">
    <name type="scientific">Eucalyptus grandis</name>
    <name type="common">Flooded gum</name>
    <dbReference type="NCBI Taxonomy" id="71139"/>
    <lineage>
        <taxon>Eukaryota</taxon>
        <taxon>Viridiplantae</taxon>
        <taxon>Streptophyta</taxon>
        <taxon>Embryophyta</taxon>
        <taxon>Tracheophyta</taxon>
        <taxon>Spermatophyta</taxon>
        <taxon>Magnoliopsida</taxon>
        <taxon>eudicotyledons</taxon>
        <taxon>Gunneridae</taxon>
        <taxon>Pentapetalae</taxon>
        <taxon>rosids</taxon>
        <taxon>malvids</taxon>
        <taxon>Myrtales</taxon>
        <taxon>Myrtaceae</taxon>
        <taxon>Myrtoideae</taxon>
        <taxon>Eucalypteae</taxon>
        <taxon>Eucalyptus</taxon>
    </lineage>
</organism>
<evidence type="ECO:0000313" key="1">
    <source>
        <dbReference type="EMBL" id="KCW62397.1"/>
    </source>
</evidence>
<dbReference type="KEGG" id="egr:104415949"/>
<reference evidence="1" key="1">
    <citation type="submission" date="2013-07" db="EMBL/GenBank/DDBJ databases">
        <title>The genome of Eucalyptus grandis.</title>
        <authorList>
            <person name="Schmutz J."/>
            <person name="Hayes R."/>
            <person name="Myburg A."/>
            <person name="Tuskan G."/>
            <person name="Grattapaglia D."/>
            <person name="Rokhsar D.S."/>
        </authorList>
    </citation>
    <scope>NUCLEOTIDE SEQUENCE</scope>
    <source>
        <tissue evidence="1">Leaf extractions</tissue>
    </source>
</reference>
<dbReference type="AlphaFoldDB" id="A0A059B863"/>
<gene>
    <name evidence="1" type="ORF">EUGRSUZ_H05053</name>
</gene>
<proteinExistence type="predicted"/>
<name>A0A059B863_EUCGR</name>
<dbReference type="Gramene" id="KCW62397">
    <property type="protein sequence ID" value="KCW62397"/>
    <property type="gene ID" value="EUGRSUZ_H05053"/>
</dbReference>
<evidence type="ECO:0008006" key="2">
    <source>
        <dbReference type="Google" id="ProtNLM"/>
    </source>
</evidence>
<dbReference type="InParanoid" id="A0A059B863"/>
<dbReference type="InterPro" id="IPR011009">
    <property type="entry name" value="Kinase-like_dom_sf"/>
</dbReference>
<dbReference type="SUPFAM" id="SSF56112">
    <property type="entry name" value="Protein kinase-like (PK-like)"/>
    <property type="match status" value="1"/>
</dbReference>
<sequence>MPSASNMKLGFLQNHFGSSPARSLDGSFRKSNSDFSAYSVSGVSASSKSVPMSRKLFKGLKDYRKELVDLELFVQCLEDWVSENSFSDELDPMNMEQSFPAPFEIDELQKLDLALEGVLLQQLWRLPRSPYAPNYTKEDEYLALEDFLHAIVKGLWRTFWHKSLPLPCFVSCPFRPGSKFYTIEKAISRGKLEELCGLALISRSERDSQVHWDQVMVFVLYKLDILAGDELRLSSRAICEALFYGFHILVSRSLGNSNTVNGDSVFVLVLDSNYGGVVTLGGDLGKLESTPSNPYQAAAEWIKNHSEICVSPVDKIWNKLGNPNWGDLGTLQIIMAIFYSFVQSNGPPRKSIDHLASGHHLRVQKRRMECGALENDRALVPYQPASNQGEIAEVEEQEVPSLRRHALHLEIKRGEMLLLDDQQQGPKSFQIQESLVGGNHFLYNAVSVDHPTELLSLYVGAHPSRLEPSWEDMSLWYLVQRQTKVLNTLKQQGVSSKYLPEIIASGRILHSGPCTKQSPGDRCDHPWCGTPVLVTRPVGEPLSSIVARNGPFAAKEAVRCCRDCLAALRSAAMANIQHGDISSENVIRVTDTHGSGVKLNILTSWGRAVLEDRDSPGINLQFSSSHALQHGKLCPSSDAESLVYLLYFICGGTMDPQDSIESALQWRERSWARRTIQTHLGEVSALLKAFADYVDGLCGTPYPVDYDIWLKRLSAAVDGSTDRGKKIEEAIT</sequence>
<dbReference type="PANTHER" id="PTHR35118:SF2">
    <property type="entry name" value="PROTEIN KINASE DOMAIN-CONTAINING PROTEIN"/>
    <property type="match status" value="1"/>
</dbReference>
<dbReference type="EMBL" id="KK198760">
    <property type="protein sequence ID" value="KCW62397.1"/>
    <property type="molecule type" value="Genomic_DNA"/>
</dbReference>
<dbReference type="Gene3D" id="1.10.510.10">
    <property type="entry name" value="Transferase(Phosphotransferase) domain 1"/>
    <property type="match status" value="1"/>
</dbReference>
<dbReference type="OrthoDB" id="1890226at2759"/>
<dbReference type="OMA" id="FYSIIQW"/>
<dbReference type="PANTHER" id="PTHR35118">
    <property type="entry name" value="KINASE FAMILY PROTEIN"/>
    <property type="match status" value="1"/>
</dbReference>